<name>A0A2N0Z5U5_9BACI</name>
<evidence type="ECO:0000313" key="17">
    <source>
        <dbReference type="Proteomes" id="UP000233375"/>
    </source>
</evidence>
<dbReference type="Pfam" id="PF01687">
    <property type="entry name" value="Flavokinase"/>
    <property type="match status" value="1"/>
</dbReference>
<keyword evidence="6 14" id="KW-0548">Nucleotidyltransferase</keyword>
<dbReference type="UniPathway" id="UPA00277">
    <property type="reaction ID" value="UER00407"/>
</dbReference>
<organism evidence="16 17">
    <name type="scientific">Niallia nealsonii</name>
    <dbReference type="NCBI Taxonomy" id="115979"/>
    <lineage>
        <taxon>Bacteria</taxon>
        <taxon>Bacillati</taxon>
        <taxon>Bacillota</taxon>
        <taxon>Bacilli</taxon>
        <taxon>Bacillales</taxon>
        <taxon>Bacillaceae</taxon>
        <taxon>Niallia</taxon>
    </lineage>
</organism>
<dbReference type="Gene3D" id="3.40.50.620">
    <property type="entry name" value="HUPs"/>
    <property type="match status" value="1"/>
</dbReference>
<evidence type="ECO:0000313" key="16">
    <source>
        <dbReference type="EMBL" id="PKG24895.1"/>
    </source>
</evidence>
<sequence>MEVVRINNPENFKNNNFPPLVMALGYFDGVHLGHQKVIGKAKEIAEKKGWKSGVMTFAPHPSAVLGDAKSISLLTSYQSKIEQMERLGIDYVFIIHFTKDFANLLPQQFVDQCLINLNVRHVVAGFDYTYGKLAKGTAETLKEQSRDAFETTIIKKETYHGEKVSSTLIRSYIQKGEMDKVPSLLGRFYISEGIVIHGDKRGRTIGFPTANIESDSTLLLPPQGVYAVKIKAGNVWHNGVCNVGTKPTFKKDNNRQSIEVHIFDFKGEIYGEKVAVEWHIRLRSEQKFAGIEELVNQIQKDKQQALEYFHEN</sequence>
<dbReference type="SUPFAM" id="SSF52374">
    <property type="entry name" value="Nucleotidylyl transferase"/>
    <property type="match status" value="1"/>
</dbReference>
<dbReference type="GO" id="GO:0009398">
    <property type="term" value="P:FMN biosynthetic process"/>
    <property type="evidence" value="ECO:0007669"/>
    <property type="project" value="UniProtKB-UniRule"/>
</dbReference>
<dbReference type="NCBIfam" id="NF004162">
    <property type="entry name" value="PRK05627.1-5"/>
    <property type="match status" value="1"/>
</dbReference>
<evidence type="ECO:0000256" key="14">
    <source>
        <dbReference type="PIRNR" id="PIRNR004491"/>
    </source>
</evidence>
<reference evidence="16 17" key="1">
    <citation type="journal article" date="2003" name="Int. J. Syst. Evol. Microbiol.">
        <title>Bacillus nealsonii sp. nov., isolated from a spacecraft-assembly facility, whose spores are gamma-radiation resistant.</title>
        <authorList>
            <person name="Venkateswaran K."/>
            <person name="Kempf M."/>
            <person name="Chen F."/>
            <person name="Satomi M."/>
            <person name="Nicholson W."/>
            <person name="Kern R."/>
        </authorList>
    </citation>
    <scope>NUCLEOTIDE SEQUENCE [LARGE SCALE GENOMIC DNA]</scope>
    <source>
        <strain evidence="16 17">FO-92</strain>
    </source>
</reference>
<dbReference type="InterPro" id="IPR023465">
    <property type="entry name" value="Riboflavin_kinase_dom_sf"/>
</dbReference>
<comment type="pathway">
    <text evidence="1 14">Cofactor biosynthesis; FAD biosynthesis; FAD from FMN: step 1/1.</text>
</comment>
<dbReference type="NCBIfam" id="NF004160">
    <property type="entry name" value="PRK05627.1-3"/>
    <property type="match status" value="1"/>
</dbReference>
<gene>
    <name evidence="16" type="ORF">CWS01_04155</name>
</gene>
<keyword evidence="9 14" id="KW-0274">FAD</keyword>
<keyword evidence="11" id="KW-0511">Multifunctional enzyme</keyword>
<comment type="caution">
    <text evidence="16">The sequence shown here is derived from an EMBL/GenBank/DDBJ whole genome shotgun (WGS) entry which is preliminary data.</text>
</comment>
<evidence type="ECO:0000256" key="8">
    <source>
        <dbReference type="ARBA" id="ARBA00022777"/>
    </source>
</evidence>
<dbReference type="NCBIfam" id="TIGR00125">
    <property type="entry name" value="cyt_tran_rel"/>
    <property type="match status" value="1"/>
</dbReference>
<dbReference type="CDD" id="cd02064">
    <property type="entry name" value="FAD_synthetase_N"/>
    <property type="match status" value="1"/>
</dbReference>
<dbReference type="InterPro" id="IPR004821">
    <property type="entry name" value="Cyt_trans-like"/>
</dbReference>
<dbReference type="NCBIfam" id="TIGR00083">
    <property type="entry name" value="ribF"/>
    <property type="match status" value="1"/>
</dbReference>
<feature type="domain" description="Riboflavin kinase" evidence="15">
    <location>
        <begin position="184"/>
        <end position="310"/>
    </location>
</feature>
<comment type="catalytic activity">
    <reaction evidence="13 14">
        <text>FMN + ATP + H(+) = FAD + diphosphate</text>
        <dbReference type="Rhea" id="RHEA:17237"/>
        <dbReference type="ChEBI" id="CHEBI:15378"/>
        <dbReference type="ChEBI" id="CHEBI:30616"/>
        <dbReference type="ChEBI" id="CHEBI:33019"/>
        <dbReference type="ChEBI" id="CHEBI:57692"/>
        <dbReference type="ChEBI" id="CHEBI:58210"/>
        <dbReference type="EC" id="2.7.7.2"/>
    </reaction>
</comment>
<dbReference type="InterPro" id="IPR015865">
    <property type="entry name" value="Riboflavin_kinase_bac/euk"/>
</dbReference>
<evidence type="ECO:0000256" key="12">
    <source>
        <dbReference type="ARBA" id="ARBA00047880"/>
    </source>
</evidence>
<keyword evidence="5 14" id="KW-0808">Transferase</keyword>
<protein>
    <recommendedName>
        <fullName evidence="14">Riboflavin biosynthesis protein</fullName>
    </recommendedName>
    <domain>
        <recommendedName>
            <fullName evidence="14">Riboflavin kinase</fullName>
            <ecNumber evidence="14">2.7.1.26</ecNumber>
        </recommendedName>
        <alternativeName>
            <fullName evidence="14">Flavokinase</fullName>
        </alternativeName>
    </domain>
    <domain>
        <recommendedName>
            <fullName evidence="14">FMN adenylyltransferase</fullName>
            <ecNumber evidence="14">2.7.7.2</ecNumber>
        </recommendedName>
        <alternativeName>
            <fullName evidence="14">FAD pyrophosphorylase</fullName>
        </alternativeName>
        <alternativeName>
            <fullName evidence="14">FAD synthase</fullName>
        </alternativeName>
    </domain>
</protein>
<evidence type="ECO:0000256" key="6">
    <source>
        <dbReference type="ARBA" id="ARBA00022695"/>
    </source>
</evidence>
<dbReference type="InterPro" id="IPR023468">
    <property type="entry name" value="Riboflavin_kinase"/>
</dbReference>
<evidence type="ECO:0000256" key="4">
    <source>
        <dbReference type="ARBA" id="ARBA00022643"/>
    </source>
</evidence>
<dbReference type="EC" id="2.7.1.26" evidence="14"/>
<accession>A0A2N0Z5U5</accession>
<keyword evidence="17" id="KW-1185">Reference proteome</keyword>
<comment type="similarity">
    <text evidence="14">Belongs to the ribF family.</text>
</comment>
<comment type="catalytic activity">
    <reaction evidence="12 14">
        <text>riboflavin + ATP = FMN + ADP + H(+)</text>
        <dbReference type="Rhea" id="RHEA:14357"/>
        <dbReference type="ChEBI" id="CHEBI:15378"/>
        <dbReference type="ChEBI" id="CHEBI:30616"/>
        <dbReference type="ChEBI" id="CHEBI:57986"/>
        <dbReference type="ChEBI" id="CHEBI:58210"/>
        <dbReference type="ChEBI" id="CHEBI:456216"/>
        <dbReference type="EC" id="2.7.1.26"/>
    </reaction>
</comment>
<proteinExistence type="inferred from homology"/>
<dbReference type="InterPro" id="IPR002606">
    <property type="entry name" value="Riboflavin_kinase_bac"/>
</dbReference>
<keyword evidence="3 14" id="KW-0285">Flavoprotein</keyword>
<dbReference type="EMBL" id="PISE01000009">
    <property type="protein sequence ID" value="PKG24895.1"/>
    <property type="molecule type" value="Genomic_DNA"/>
</dbReference>
<dbReference type="InterPro" id="IPR014729">
    <property type="entry name" value="Rossmann-like_a/b/a_fold"/>
</dbReference>
<dbReference type="UniPathway" id="UPA00276">
    <property type="reaction ID" value="UER00406"/>
</dbReference>
<dbReference type="GO" id="GO:0006747">
    <property type="term" value="P:FAD biosynthetic process"/>
    <property type="evidence" value="ECO:0007669"/>
    <property type="project" value="UniProtKB-UniRule"/>
</dbReference>
<dbReference type="EC" id="2.7.7.2" evidence="14"/>
<evidence type="ECO:0000256" key="9">
    <source>
        <dbReference type="ARBA" id="ARBA00022827"/>
    </source>
</evidence>
<dbReference type="AlphaFoldDB" id="A0A2N0Z5U5"/>
<evidence type="ECO:0000256" key="1">
    <source>
        <dbReference type="ARBA" id="ARBA00004726"/>
    </source>
</evidence>
<evidence type="ECO:0000256" key="5">
    <source>
        <dbReference type="ARBA" id="ARBA00022679"/>
    </source>
</evidence>
<evidence type="ECO:0000256" key="11">
    <source>
        <dbReference type="ARBA" id="ARBA00023268"/>
    </source>
</evidence>
<dbReference type="SUPFAM" id="SSF82114">
    <property type="entry name" value="Riboflavin kinase-like"/>
    <property type="match status" value="1"/>
</dbReference>
<keyword evidence="10 14" id="KW-0067">ATP-binding</keyword>
<evidence type="ECO:0000256" key="2">
    <source>
        <dbReference type="ARBA" id="ARBA00005201"/>
    </source>
</evidence>
<dbReference type="PANTHER" id="PTHR22749">
    <property type="entry name" value="RIBOFLAVIN KINASE/FMN ADENYLYLTRANSFERASE"/>
    <property type="match status" value="1"/>
</dbReference>
<dbReference type="Gene3D" id="2.40.30.30">
    <property type="entry name" value="Riboflavin kinase-like"/>
    <property type="match status" value="1"/>
</dbReference>
<evidence type="ECO:0000256" key="10">
    <source>
        <dbReference type="ARBA" id="ARBA00022840"/>
    </source>
</evidence>
<dbReference type="FunFam" id="3.40.50.620:FF:000021">
    <property type="entry name" value="Riboflavin biosynthesis protein"/>
    <property type="match status" value="1"/>
</dbReference>
<dbReference type="OrthoDB" id="9803667at2"/>
<dbReference type="GO" id="GO:0009231">
    <property type="term" value="P:riboflavin biosynthetic process"/>
    <property type="evidence" value="ECO:0007669"/>
    <property type="project" value="InterPro"/>
</dbReference>
<dbReference type="GO" id="GO:0005524">
    <property type="term" value="F:ATP binding"/>
    <property type="evidence" value="ECO:0007669"/>
    <property type="project" value="UniProtKB-UniRule"/>
</dbReference>
<dbReference type="SMART" id="SM00904">
    <property type="entry name" value="Flavokinase"/>
    <property type="match status" value="1"/>
</dbReference>
<evidence type="ECO:0000259" key="15">
    <source>
        <dbReference type="SMART" id="SM00904"/>
    </source>
</evidence>
<dbReference type="PANTHER" id="PTHR22749:SF6">
    <property type="entry name" value="RIBOFLAVIN KINASE"/>
    <property type="match status" value="1"/>
</dbReference>
<evidence type="ECO:0000256" key="13">
    <source>
        <dbReference type="ARBA" id="ARBA00049494"/>
    </source>
</evidence>
<dbReference type="PIRSF" id="PIRSF004491">
    <property type="entry name" value="FAD_Synth"/>
    <property type="match status" value="1"/>
</dbReference>
<dbReference type="Pfam" id="PF06574">
    <property type="entry name" value="FAD_syn"/>
    <property type="match status" value="1"/>
</dbReference>
<dbReference type="GO" id="GO:0008531">
    <property type="term" value="F:riboflavin kinase activity"/>
    <property type="evidence" value="ECO:0007669"/>
    <property type="project" value="UniProtKB-UniRule"/>
</dbReference>
<dbReference type="InterPro" id="IPR015864">
    <property type="entry name" value="FAD_synthase"/>
</dbReference>
<keyword evidence="8 14" id="KW-0418">Kinase</keyword>
<comment type="pathway">
    <text evidence="2 14">Cofactor biosynthesis; FMN biosynthesis; FMN from riboflavin (ATP route): step 1/1.</text>
</comment>
<dbReference type="FunFam" id="2.40.30.30:FF:000004">
    <property type="entry name" value="Riboflavin biosynthesis protein"/>
    <property type="match status" value="1"/>
</dbReference>
<evidence type="ECO:0000256" key="3">
    <source>
        <dbReference type="ARBA" id="ARBA00022630"/>
    </source>
</evidence>
<keyword evidence="7 14" id="KW-0547">Nucleotide-binding</keyword>
<dbReference type="RefSeq" id="WP_101175792.1">
    <property type="nucleotide sequence ID" value="NZ_PISE01000009.1"/>
</dbReference>
<dbReference type="GO" id="GO:0003919">
    <property type="term" value="F:FMN adenylyltransferase activity"/>
    <property type="evidence" value="ECO:0007669"/>
    <property type="project" value="UniProtKB-UniRule"/>
</dbReference>
<keyword evidence="4 14" id="KW-0288">FMN</keyword>
<dbReference type="Proteomes" id="UP000233375">
    <property type="component" value="Unassembled WGS sequence"/>
</dbReference>
<evidence type="ECO:0000256" key="7">
    <source>
        <dbReference type="ARBA" id="ARBA00022741"/>
    </source>
</evidence>